<gene>
    <name evidence="4" type="ORF">B0A48_16446</name>
</gene>
<comment type="similarity">
    <text evidence="1">Belongs to the choline/ethanolamine kinase family.</text>
</comment>
<dbReference type="SUPFAM" id="SSF56112">
    <property type="entry name" value="Protein kinase-like (PK-like)"/>
    <property type="match status" value="1"/>
</dbReference>
<evidence type="ECO:0000256" key="2">
    <source>
        <dbReference type="SAM" id="MobiDB-lite"/>
    </source>
</evidence>
<sequence length="798" mass="89528">MPPSNASPKPGILKQDSVKGSDCASPSSYLGLSYAASPKTTPKSVSIAPNAETISPMMLAKPKQSDDFFSLDGERAPRRPLVKGLSSYRLSGRPSMTSLQQPASGSLDGASQSDERGTGEHGYRSRHVDHVLDEVSSWVAEEKAKRVRRKERKLSKTDQKSAEPVPATNANDSGSDSDIDLSRLEEIMKRMAVSKASRGHRKHSLRSKLSSISLKHGHKRKGSTAGGSSDTEYVDGDVLVPSCDAILDNSKTVAQPGGASDASDDDDLRQIASYRDTDAWASFKFEIVRLTHTLRLKGWRRVSMQMSGQITVDRLSGALTNAVYVVSPPNELPARNEKQHAEGSAQPAPKKPPPKLLLRIYGPQVEHLIDRDSELQILRRLARKRIGPRMLGTFGNGRFEEYFHALALTPEELRSPDVSRQIAKRMRELHDGIELLDRERDDGPFVWLNWDKWVQRVEQVVLWMDNEVKSMPPGVKPTGPDTWKRRGLICGVEWHVFRSAVEKYREWLQNEYGSAKKVSEQLVFAHNDTQYGNILRLVPTDQSPLLLPANSHKQLIVIDFEYANANVQGLEFANHFTEWCYNYHDEKKPYACNTNRYPTPEEQDRFVRAYVRHRPQFNVTTPMMKAQSPASSAGSTTSTPKRTTSSISAFMLDARNPSQGTQPAKYDDTAEKAAEDAEVKRLLHETRLWRIANTSQWVAWGIVQAKIAGMPDFSDKKDTAIPGIEDDDEGDSDSEYKTLAKLETHESEAKEEEDEEFDYLGYAQHRAMFFWGDMLQMGLVKEEDLPEGLVEKVKTVAY</sequence>
<feature type="region of interest" description="Disordered" evidence="2">
    <location>
        <begin position="68"/>
        <end position="178"/>
    </location>
</feature>
<dbReference type="Gene3D" id="3.30.200.20">
    <property type="entry name" value="Phosphorylase Kinase, domain 1"/>
    <property type="match status" value="1"/>
</dbReference>
<dbReference type="GO" id="GO:0004103">
    <property type="term" value="F:choline kinase activity"/>
    <property type="evidence" value="ECO:0007669"/>
    <property type="project" value="TreeGrafter"/>
</dbReference>
<keyword evidence="5" id="KW-1185">Reference proteome</keyword>
<evidence type="ECO:0000313" key="5">
    <source>
        <dbReference type="Proteomes" id="UP000192596"/>
    </source>
</evidence>
<feature type="region of interest" description="Disordered" evidence="2">
    <location>
        <begin position="1"/>
        <end position="21"/>
    </location>
</feature>
<organism evidence="4 5">
    <name type="scientific">Cryoendolithus antarcticus</name>
    <dbReference type="NCBI Taxonomy" id="1507870"/>
    <lineage>
        <taxon>Eukaryota</taxon>
        <taxon>Fungi</taxon>
        <taxon>Dikarya</taxon>
        <taxon>Ascomycota</taxon>
        <taxon>Pezizomycotina</taxon>
        <taxon>Dothideomycetes</taxon>
        <taxon>Dothideomycetidae</taxon>
        <taxon>Cladosporiales</taxon>
        <taxon>Cladosporiaceae</taxon>
        <taxon>Cryoendolithus</taxon>
    </lineage>
</organism>
<dbReference type="InterPro" id="IPR007521">
    <property type="entry name" value="Choline_kin_N"/>
</dbReference>
<feature type="domain" description="Choline kinase N-terminal" evidence="3">
    <location>
        <begin position="231"/>
        <end position="303"/>
    </location>
</feature>
<dbReference type="EMBL" id="NAJO01000052">
    <property type="protein sequence ID" value="OQN97582.1"/>
    <property type="molecule type" value="Genomic_DNA"/>
</dbReference>
<feature type="compositionally biased region" description="Basic residues" evidence="2">
    <location>
        <begin position="197"/>
        <end position="206"/>
    </location>
</feature>
<dbReference type="STRING" id="1507870.A0A1V8SEJ3"/>
<proteinExistence type="inferred from homology"/>
<name>A0A1V8SEJ3_9PEZI</name>
<dbReference type="PANTHER" id="PTHR22603">
    <property type="entry name" value="CHOLINE/ETHANOALAMINE KINASE"/>
    <property type="match status" value="1"/>
</dbReference>
<dbReference type="InterPro" id="IPR011009">
    <property type="entry name" value="Kinase-like_dom_sf"/>
</dbReference>
<comment type="caution">
    <text evidence="4">The sequence shown here is derived from an EMBL/GenBank/DDBJ whole genome shotgun (WGS) entry which is preliminary data.</text>
</comment>
<feature type="compositionally biased region" description="Basic and acidic residues" evidence="2">
    <location>
        <begin position="113"/>
        <end position="133"/>
    </location>
</feature>
<evidence type="ECO:0000313" key="4">
    <source>
        <dbReference type="EMBL" id="OQN97582.1"/>
    </source>
</evidence>
<dbReference type="InParanoid" id="A0A1V8SEJ3"/>
<evidence type="ECO:0000256" key="1">
    <source>
        <dbReference type="ARBA" id="ARBA00038211"/>
    </source>
</evidence>
<dbReference type="FunCoup" id="A0A1V8SEJ3">
    <property type="interactions" value="673"/>
</dbReference>
<accession>A0A1V8SEJ3</accession>
<dbReference type="Proteomes" id="UP000192596">
    <property type="component" value="Unassembled WGS sequence"/>
</dbReference>
<dbReference type="GO" id="GO:0004305">
    <property type="term" value="F:ethanolamine kinase activity"/>
    <property type="evidence" value="ECO:0007669"/>
    <property type="project" value="TreeGrafter"/>
</dbReference>
<protein>
    <recommendedName>
        <fullName evidence="3">Choline kinase N-terminal domain-containing protein</fullName>
    </recommendedName>
</protein>
<feature type="region of interest" description="Disordered" evidence="2">
    <location>
        <begin position="332"/>
        <end position="355"/>
    </location>
</feature>
<dbReference type="CDD" id="cd05157">
    <property type="entry name" value="ETNK_euk"/>
    <property type="match status" value="1"/>
</dbReference>
<dbReference type="Gene3D" id="3.90.1200.10">
    <property type="match status" value="1"/>
</dbReference>
<reference evidence="5" key="1">
    <citation type="submission" date="2017-03" db="EMBL/GenBank/DDBJ databases">
        <title>Genomes of endolithic fungi from Antarctica.</title>
        <authorList>
            <person name="Coleine C."/>
            <person name="Masonjones S."/>
            <person name="Stajich J.E."/>
        </authorList>
    </citation>
    <scope>NUCLEOTIDE SEQUENCE [LARGE SCALE GENOMIC DNA]</scope>
    <source>
        <strain evidence="5">CCFEE 5527</strain>
    </source>
</reference>
<feature type="region of interest" description="Disordered" evidence="2">
    <location>
        <begin position="622"/>
        <end position="672"/>
    </location>
</feature>
<feature type="compositionally biased region" description="Polar residues" evidence="2">
    <location>
        <begin position="94"/>
        <end position="112"/>
    </location>
</feature>
<evidence type="ECO:0000259" key="3">
    <source>
        <dbReference type="Pfam" id="PF04428"/>
    </source>
</evidence>
<dbReference type="PANTHER" id="PTHR22603:SF93">
    <property type="entry name" value="RE24176P"/>
    <property type="match status" value="1"/>
</dbReference>
<feature type="region of interest" description="Disordered" evidence="2">
    <location>
        <begin position="192"/>
        <end position="233"/>
    </location>
</feature>
<dbReference type="OrthoDB" id="10267235at2759"/>
<dbReference type="Pfam" id="PF01633">
    <property type="entry name" value="Choline_kinase"/>
    <property type="match status" value="1"/>
</dbReference>
<dbReference type="GO" id="GO:0006646">
    <property type="term" value="P:phosphatidylethanolamine biosynthetic process"/>
    <property type="evidence" value="ECO:0007669"/>
    <property type="project" value="TreeGrafter"/>
</dbReference>
<dbReference type="AlphaFoldDB" id="A0A1V8SEJ3"/>
<dbReference type="GO" id="GO:0005737">
    <property type="term" value="C:cytoplasm"/>
    <property type="evidence" value="ECO:0007669"/>
    <property type="project" value="TreeGrafter"/>
</dbReference>
<dbReference type="Pfam" id="PF04428">
    <property type="entry name" value="Choline_kin_N"/>
    <property type="match status" value="1"/>
</dbReference>
<feature type="compositionally biased region" description="Low complexity" evidence="2">
    <location>
        <begin position="628"/>
        <end position="648"/>
    </location>
</feature>